<dbReference type="GO" id="GO:0008233">
    <property type="term" value="F:peptidase activity"/>
    <property type="evidence" value="ECO:0007669"/>
    <property type="project" value="UniProtKB-KW"/>
</dbReference>
<dbReference type="InterPro" id="IPR002818">
    <property type="entry name" value="DJ-1/PfpI"/>
</dbReference>
<dbReference type="Gene3D" id="3.40.50.880">
    <property type="match status" value="1"/>
</dbReference>
<reference evidence="5 6" key="1">
    <citation type="submission" date="2016-10" db="EMBL/GenBank/DDBJ databases">
        <authorList>
            <person name="de Groot N.N."/>
        </authorList>
    </citation>
    <scope>NUCLEOTIDE SEQUENCE [LARGE SCALE GENOMIC DNA]</scope>
    <source>
        <strain evidence="5 6">Nl18</strain>
    </source>
</reference>
<proteinExistence type="inferred from homology"/>
<dbReference type="CDD" id="cd03141">
    <property type="entry name" value="GATase1_Hsp31_like"/>
    <property type="match status" value="1"/>
</dbReference>
<dbReference type="RefSeq" id="WP_074749270.1">
    <property type="nucleotide sequence ID" value="NZ_FOCT01000045.1"/>
</dbReference>
<sequence length="250" mass="27519">MTVTNKILIIVTNSDLFEKVGYRTGLWLSELVEFWDVAEEAGYKMDIASPSGGKIPLDPESLLITEIGDAIGLKGSLSRRYEDKAFMRLLDNTLKVSDVDPAGYDAIYMAGGHGGMFDFPKSPSLAELTARFYESGKIVAAACHGPCGLLEVKLSNGTYLVEGKEVTGFSWKEEKLANRDQAVPFNLEEELQKRGGRYSKAMMPFGSHVVEDGLLITAQNPKSTKNVSQAVVKKLKELKEIDSLPKEMFL</sequence>
<dbReference type="GO" id="GO:0019172">
    <property type="term" value="F:glyoxalase III activity"/>
    <property type="evidence" value="ECO:0007669"/>
    <property type="project" value="TreeGrafter"/>
</dbReference>
<dbReference type="Proteomes" id="UP000183898">
    <property type="component" value="Unassembled WGS sequence"/>
</dbReference>
<evidence type="ECO:0000256" key="2">
    <source>
        <dbReference type="ARBA" id="ARBA00023239"/>
    </source>
</evidence>
<dbReference type="GO" id="GO:0019243">
    <property type="term" value="P:methylglyoxal catabolic process to D-lactate via S-lactoyl-glutathione"/>
    <property type="evidence" value="ECO:0007669"/>
    <property type="project" value="TreeGrafter"/>
</dbReference>
<evidence type="ECO:0000256" key="1">
    <source>
        <dbReference type="ARBA" id="ARBA00023016"/>
    </source>
</evidence>
<keyword evidence="2" id="KW-0456">Lyase</keyword>
<feature type="domain" description="DJ-1/PfpI" evidence="4">
    <location>
        <begin position="29"/>
        <end position="233"/>
    </location>
</feature>
<dbReference type="GO" id="GO:0006508">
    <property type="term" value="P:proteolysis"/>
    <property type="evidence" value="ECO:0007669"/>
    <property type="project" value="UniProtKB-KW"/>
</dbReference>
<dbReference type="AlphaFoldDB" id="A0A1H8QLN8"/>
<organism evidence="5 6">
    <name type="scientific">Nitrosospira multiformis</name>
    <dbReference type="NCBI Taxonomy" id="1231"/>
    <lineage>
        <taxon>Bacteria</taxon>
        <taxon>Pseudomonadati</taxon>
        <taxon>Pseudomonadota</taxon>
        <taxon>Betaproteobacteria</taxon>
        <taxon>Nitrosomonadales</taxon>
        <taxon>Nitrosomonadaceae</taxon>
        <taxon>Nitrosospira</taxon>
    </lineage>
</organism>
<dbReference type="InterPro" id="IPR050325">
    <property type="entry name" value="Prot/Nucl_acid_deglycase"/>
</dbReference>
<dbReference type="PANTHER" id="PTHR48094:SF11">
    <property type="entry name" value="GLUTATHIONE-INDEPENDENT GLYOXALASE HSP31-RELATED"/>
    <property type="match status" value="1"/>
</dbReference>
<name>A0A1H8QLN8_9PROT</name>
<keyword evidence="5" id="KW-0645">Protease</keyword>
<protein>
    <submittedName>
        <fullName evidence="5">Putative intracellular protease/amidase</fullName>
    </submittedName>
</protein>
<evidence type="ECO:0000313" key="6">
    <source>
        <dbReference type="Proteomes" id="UP000183898"/>
    </source>
</evidence>
<comment type="similarity">
    <text evidence="3">Belongs to the peptidase C56 family. HSP31-like subfamily.</text>
</comment>
<accession>A0A1H8QLN8</accession>
<dbReference type="PANTHER" id="PTHR48094">
    <property type="entry name" value="PROTEIN/NUCLEIC ACID DEGLYCASE DJ-1-RELATED"/>
    <property type="match status" value="1"/>
</dbReference>
<gene>
    <name evidence="5" type="ORF">SAMN05216404_1451</name>
</gene>
<dbReference type="EMBL" id="FOCT01000045">
    <property type="protein sequence ID" value="SEO54936.1"/>
    <property type="molecule type" value="Genomic_DNA"/>
</dbReference>
<dbReference type="Pfam" id="PF01965">
    <property type="entry name" value="DJ-1_PfpI"/>
    <property type="match status" value="1"/>
</dbReference>
<dbReference type="SUPFAM" id="SSF52317">
    <property type="entry name" value="Class I glutamine amidotransferase-like"/>
    <property type="match status" value="1"/>
</dbReference>
<keyword evidence="5" id="KW-0378">Hydrolase</keyword>
<keyword evidence="1" id="KW-0346">Stress response</keyword>
<dbReference type="GO" id="GO:0005737">
    <property type="term" value="C:cytoplasm"/>
    <property type="evidence" value="ECO:0007669"/>
    <property type="project" value="TreeGrafter"/>
</dbReference>
<evidence type="ECO:0000256" key="3">
    <source>
        <dbReference type="ARBA" id="ARBA00038493"/>
    </source>
</evidence>
<evidence type="ECO:0000259" key="4">
    <source>
        <dbReference type="Pfam" id="PF01965"/>
    </source>
</evidence>
<dbReference type="InterPro" id="IPR029062">
    <property type="entry name" value="Class_I_gatase-like"/>
</dbReference>
<evidence type="ECO:0000313" key="5">
    <source>
        <dbReference type="EMBL" id="SEO54936.1"/>
    </source>
</evidence>